<evidence type="ECO:0000313" key="2">
    <source>
        <dbReference type="EMBL" id="MFD2515425.1"/>
    </source>
</evidence>
<keyword evidence="3" id="KW-1185">Reference proteome</keyword>
<dbReference type="RefSeq" id="WP_377510125.1">
    <property type="nucleotide sequence ID" value="NZ_JBHULU010000021.1"/>
</dbReference>
<protein>
    <submittedName>
        <fullName evidence="2">DUF1835 domain-containing protein</fullName>
    </submittedName>
</protein>
<name>A0ABW5IRX3_9BACT</name>
<reference evidence="3" key="1">
    <citation type="journal article" date="2019" name="Int. J. Syst. Evol. Microbiol.">
        <title>The Global Catalogue of Microorganisms (GCM) 10K type strain sequencing project: providing services to taxonomists for standard genome sequencing and annotation.</title>
        <authorList>
            <consortium name="The Broad Institute Genomics Platform"/>
            <consortium name="The Broad Institute Genome Sequencing Center for Infectious Disease"/>
            <person name="Wu L."/>
            <person name="Ma J."/>
        </authorList>
    </citation>
    <scope>NUCLEOTIDE SEQUENCE [LARGE SCALE GENOMIC DNA]</scope>
    <source>
        <strain evidence="3">KCTC 42498</strain>
    </source>
</reference>
<organism evidence="2 3">
    <name type="scientific">Pontibacter locisalis</name>
    <dbReference type="NCBI Taxonomy" id="1719035"/>
    <lineage>
        <taxon>Bacteria</taxon>
        <taxon>Pseudomonadati</taxon>
        <taxon>Bacteroidota</taxon>
        <taxon>Cytophagia</taxon>
        <taxon>Cytophagales</taxon>
        <taxon>Hymenobacteraceae</taxon>
        <taxon>Pontibacter</taxon>
    </lineage>
</organism>
<accession>A0ABW5IRX3</accession>
<dbReference type="Pfam" id="PF08874">
    <property type="entry name" value="DUF1835"/>
    <property type="match status" value="1"/>
</dbReference>
<dbReference type="EMBL" id="JBHULU010000021">
    <property type="protein sequence ID" value="MFD2515425.1"/>
    <property type="molecule type" value="Genomic_DNA"/>
</dbReference>
<evidence type="ECO:0000313" key="3">
    <source>
        <dbReference type="Proteomes" id="UP001597544"/>
    </source>
</evidence>
<comment type="caution">
    <text evidence="2">The sequence shown here is derived from an EMBL/GenBank/DDBJ whole genome shotgun (WGS) entry which is preliminary data.</text>
</comment>
<dbReference type="InterPro" id="IPR014973">
    <property type="entry name" value="DUF1835"/>
</dbReference>
<proteinExistence type="predicted"/>
<feature type="domain" description="DUF1835" evidence="1">
    <location>
        <begin position="7"/>
        <end position="117"/>
    </location>
</feature>
<gene>
    <name evidence="2" type="ORF">ACFSRY_16245</name>
</gene>
<dbReference type="Proteomes" id="UP001597544">
    <property type="component" value="Unassembled WGS sequence"/>
</dbReference>
<sequence length="309" mass="35401">MKQLPTIHILNGDASLPALQAAAFPGQLLVWREILSEGPALATLPEEEFWEQRQEFITSSYKETKENYRRKVLDELPKLQETGAFFEVILWFDRDLMCQVNLLYLLHRLHEIKPDIVSLCMPRDGKSISELTHEQVQQLYRDRVQQSKAQLKQASELWQLYGGPDPLNLQLYLAQREIFIPSVHKALKLLFHRFPYCQTGLSQPESIILELISDGADSTDVLIEQFQKQNPEYGFGDLQILHILHRLQPDLVQGREALHLSFFGERVMQGLASFTPKARWLGGTKIEPSSYHCFNSETGELTAASGNSK</sequence>
<evidence type="ECO:0000259" key="1">
    <source>
        <dbReference type="Pfam" id="PF08874"/>
    </source>
</evidence>